<keyword evidence="10" id="KW-0479">Metal-binding</keyword>
<dbReference type="InterPro" id="IPR033895">
    <property type="entry name" value="GPT"/>
</dbReference>
<evidence type="ECO:0000256" key="14">
    <source>
        <dbReference type="ARBA" id="ARBA00023136"/>
    </source>
</evidence>
<evidence type="ECO:0000256" key="15">
    <source>
        <dbReference type="ARBA" id="ARBA00029567"/>
    </source>
</evidence>
<protein>
    <recommendedName>
        <fullName evidence="6">UDP-N-acetylglucosamine--dolichyl-phosphate N-acetylglucosaminephosphotransferase</fullName>
        <ecNumber evidence="5">2.7.8.15</ecNumber>
    </recommendedName>
    <alternativeName>
        <fullName evidence="15">GlcNAc-1-P transferase</fullName>
    </alternativeName>
    <alternativeName>
        <fullName evidence="16">N-acetylglucosamine-1-phosphate transferase</fullName>
    </alternativeName>
</protein>
<feature type="transmembrane region" description="Helical" evidence="19">
    <location>
        <begin position="15"/>
        <end position="35"/>
    </location>
</feature>
<evidence type="ECO:0000256" key="2">
    <source>
        <dbReference type="ARBA" id="ARBA00004477"/>
    </source>
</evidence>
<name>A0A4S2LZV4_OPIFE</name>
<proteinExistence type="inferred from homology"/>
<comment type="pathway">
    <text evidence="3">Protein modification; protein glycosylation.</text>
</comment>
<dbReference type="GO" id="GO:0046872">
    <property type="term" value="F:metal ion binding"/>
    <property type="evidence" value="ECO:0007669"/>
    <property type="project" value="UniProtKB-KW"/>
</dbReference>
<evidence type="ECO:0000256" key="1">
    <source>
        <dbReference type="ARBA" id="ARBA00001946"/>
    </source>
</evidence>
<feature type="transmembrane region" description="Helical" evidence="19">
    <location>
        <begin position="70"/>
        <end position="92"/>
    </location>
</feature>
<feature type="transmembrane region" description="Helical" evidence="19">
    <location>
        <begin position="211"/>
        <end position="238"/>
    </location>
</feature>
<dbReference type="PANTHER" id="PTHR10571:SF0">
    <property type="entry name" value="UDP-N-ACETYLGLUCOSAMINE--DOLICHYL-PHOSPHATE N-ACETYLGLUCOSAMINEPHOSPHOTRANSFERASE"/>
    <property type="match status" value="1"/>
</dbReference>
<dbReference type="GO" id="GO:0006488">
    <property type="term" value="P:dolichol-linked oligosaccharide biosynthetic process"/>
    <property type="evidence" value="ECO:0007669"/>
    <property type="project" value="InterPro"/>
</dbReference>
<comment type="similarity">
    <text evidence="4">Belongs to the glycosyltransferase 4 family.</text>
</comment>
<dbReference type="OrthoDB" id="10262326at2759"/>
<feature type="transmembrane region" description="Helical" evidence="19">
    <location>
        <begin position="122"/>
        <end position="141"/>
    </location>
</feature>
<evidence type="ECO:0000256" key="13">
    <source>
        <dbReference type="ARBA" id="ARBA00022989"/>
    </source>
</evidence>
<dbReference type="GO" id="GO:0005789">
    <property type="term" value="C:endoplasmic reticulum membrane"/>
    <property type="evidence" value="ECO:0007669"/>
    <property type="project" value="UniProtKB-SubCell"/>
</dbReference>
<evidence type="ECO:0000256" key="12">
    <source>
        <dbReference type="ARBA" id="ARBA00022842"/>
    </source>
</evidence>
<evidence type="ECO:0000256" key="7">
    <source>
        <dbReference type="ARBA" id="ARBA00022676"/>
    </source>
</evidence>
<comment type="function">
    <text evidence="17">UDP-N-acetylglucosamine--dolichyl-phosphate N-acetylglucosaminephosphotransferase that operates in the biosynthetic pathway of dolichol-linked oligosaccharides, the glycan precursors employed in protein asparagine (N)-glycosylation. The assembly of dolichol-linked oligosaccharides begins on the cytosolic side of the endoplasmic reticulum membrane and finishes in its lumen. The sequential addition of sugars to dolichol pyrophosphate produces dolichol-linked oligosaccharides containing fourteen sugars, including two GlcNAcs, nine mannoses and three glucoses. Once assembled, the oligosaccharide is transferred from the lipid to nascent proteins by oligosaccharyltransferases. Catalyzes the initial step of dolichol-linked oligosaccharide biosynthesis, transfering GlcNAc-1-P from cytosolic UDP-GlcNAc onto the carrier lipid dolichyl phosphate (P-dolichol), yielding GlcNAc-P-P-dolichol embedded in the cytoplasmic leaflet of the endoplasmic reticulum membrane.</text>
</comment>
<dbReference type="PANTHER" id="PTHR10571">
    <property type="entry name" value="UDP-N-ACETYLGLUCOSAMINE--DOLICHYL-PHOSPHATE N-ACETYLGLUCOSAMINEPHOSPHOTRANSFERASE"/>
    <property type="match status" value="1"/>
</dbReference>
<evidence type="ECO:0000313" key="21">
    <source>
        <dbReference type="Proteomes" id="UP000308267"/>
    </source>
</evidence>
<evidence type="ECO:0000256" key="4">
    <source>
        <dbReference type="ARBA" id="ARBA00009317"/>
    </source>
</evidence>
<evidence type="ECO:0000256" key="6">
    <source>
        <dbReference type="ARBA" id="ARBA00017659"/>
    </source>
</evidence>
<keyword evidence="9 19" id="KW-0812">Transmembrane</keyword>
<dbReference type="EMBL" id="SJOL01006436">
    <property type="protein sequence ID" value="TGZ66907.1"/>
    <property type="molecule type" value="Genomic_DNA"/>
</dbReference>
<dbReference type="Proteomes" id="UP000308267">
    <property type="component" value="Unassembled WGS sequence"/>
</dbReference>
<keyword evidence="8" id="KW-0808">Transferase</keyword>
<dbReference type="GO" id="GO:0016757">
    <property type="term" value="F:glycosyltransferase activity"/>
    <property type="evidence" value="ECO:0007669"/>
    <property type="project" value="UniProtKB-KW"/>
</dbReference>
<evidence type="ECO:0000256" key="18">
    <source>
        <dbReference type="ARBA" id="ARBA00045078"/>
    </source>
</evidence>
<comment type="caution">
    <text evidence="20">The sequence shown here is derived from an EMBL/GenBank/DDBJ whole genome shotgun (WGS) entry which is preliminary data.</text>
</comment>
<dbReference type="EC" id="2.7.8.15" evidence="5"/>
<keyword evidence="11" id="KW-0256">Endoplasmic reticulum</keyword>
<feature type="transmembrane region" description="Helical" evidence="19">
    <location>
        <begin position="273"/>
        <end position="296"/>
    </location>
</feature>
<dbReference type="UniPathway" id="UPA00378"/>
<feature type="transmembrane region" description="Helical" evidence="19">
    <location>
        <begin position="244"/>
        <end position="266"/>
    </location>
</feature>
<comment type="subcellular location">
    <subcellularLocation>
        <location evidence="2">Endoplasmic reticulum membrane</location>
        <topology evidence="2">Multi-pass membrane protein</topology>
    </subcellularLocation>
</comment>
<keyword evidence="13 19" id="KW-1133">Transmembrane helix</keyword>
<keyword evidence="12" id="KW-0460">Magnesium</keyword>
<evidence type="ECO:0000256" key="19">
    <source>
        <dbReference type="SAM" id="Phobius"/>
    </source>
</evidence>
<comment type="catalytic activity">
    <reaction evidence="18">
        <text>a di-trans,poly-cis-dolichyl phosphate + UDP-N-acetyl-alpha-D-glucosamine = an N-acetyl-alpha-D-glucosaminyl-diphospho-di-trans,poly-cis-dolichol + UMP</text>
        <dbReference type="Rhea" id="RHEA:13289"/>
        <dbReference type="Rhea" id="RHEA-COMP:19498"/>
        <dbReference type="Rhea" id="RHEA-COMP:19507"/>
        <dbReference type="ChEBI" id="CHEBI:57683"/>
        <dbReference type="ChEBI" id="CHEBI:57705"/>
        <dbReference type="ChEBI" id="CHEBI:57865"/>
        <dbReference type="ChEBI" id="CHEBI:58427"/>
        <dbReference type="EC" id="2.7.8.15"/>
    </reaction>
    <physiologicalReaction direction="left-to-right" evidence="18">
        <dbReference type="Rhea" id="RHEA:13290"/>
    </physiologicalReaction>
</comment>
<comment type="cofactor">
    <cofactor evidence="1">
        <name>Mg(2+)</name>
        <dbReference type="ChEBI" id="CHEBI:18420"/>
    </cofactor>
</comment>
<keyword evidence="21" id="KW-1185">Reference proteome</keyword>
<dbReference type="CDD" id="cd06855">
    <property type="entry name" value="GT_GPT_euk"/>
    <property type="match status" value="1"/>
</dbReference>
<reference evidence="20 21" key="1">
    <citation type="journal article" date="2019" name="BMC Genomics">
        <title>New insights from Opisthorchis felineus genome: update on genomics of the epidemiologically important liver flukes.</title>
        <authorList>
            <person name="Ershov N.I."/>
            <person name="Mordvinov V.A."/>
            <person name="Prokhortchouk E.B."/>
            <person name="Pakharukova M.Y."/>
            <person name="Gunbin K.V."/>
            <person name="Ustyantsev K."/>
            <person name="Genaev M.A."/>
            <person name="Blinov A.G."/>
            <person name="Mazur A."/>
            <person name="Boulygina E."/>
            <person name="Tsygankova S."/>
            <person name="Khrameeva E."/>
            <person name="Chekanov N."/>
            <person name="Fan G."/>
            <person name="Xiao A."/>
            <person name="Zhang H."/>
            <person name="Xu X."/>
            <person name="Yang H."/>
            <person name="Solovyev V."/>
            <person name="Lee S.M."/>
            <person name="Liu X."/>
            <person name="Afonnikov D.A."/>
            <person name="Skryabin K.G."/>
        </authorList>
    </citation>
    <scope>NUCLEOTIDE SEQUENCE [LARGE SCALE GENOMIC DNA]</scope>
    <source>
        <strain evidence="20">AK-0245</strain>
        <tissue evidence="20">Whole organism</tissue>
    </source>
</reference>
<evidence type="ECO:0000256" key="11">
    <source>
        <dbReference type="ARBA" id="ARBA00022824"/>
    </source>
</evidence>
<keyword evidence="14 19" id="KW-0472">Membrane</keyword>
<evidence type="ECO:0000256" key="17">
    <source>
        <dbReference type="ARBA" id="ARBA00044717"/>
    </source>
</evidence>
<organism evidence="20 21">
    <name type="scientific">Opisthorchis felineus</name>
    <dbReference type="NCBI Taxonomy" id="147828"/>
    <lineage>
        <taxon>Eukaryota</taxon>
        <taxon>Metazoa</taxon>
        <taxon>Spiralia</taxon>
        <taxon>Lophotrochozoa</taxon>
        <taxon>Platyhelminthes</taxon>
        <taxon>Trematoda</taxon>
        <taxon>Digenea</taxon>
        <taxon>Opisthorchiida</taxon>
        <taxon>Opisthorchiata</taxon>
        <taxon>Opisthorchiidae</taxon>
        <taxon>Opisthorchis</taxon>
    </lineage>
</organism>
<evidence type="ECO:0000313" key="20">
    <source>
        <dbReference type="EMBL" id="TGZ66907.1"/>
    </source>
</evidence>
<evidence type="ECO:0000256" key="10">
    <source>
        <dbReference type="ARBA" id="ARBA00022723"/>
    </source>
</evidence>
<gene>
    <name evidence="20" type="ORF">CRM22_005074</name>
</gene>
<evidence type="ECO:0000256" key="3">
    <source>
        <dbReference type="ARBA" id="ARBA00004922"/>
    </source>
</evidence>
<feature type="transmembrane region" description="Helical" evidence="19">
    <location>
        <begin position="176"/>
        <end position="199"/>
    </location>
</feature>
<dbReference type="InterPro" id="IPR000715">
    <property type="entry name" value="Glycosyl_transferase_4"/>
</dbReference>
<dbReference type="GO" id="GO:0003975">
    <property type="term" value="F:UDP-N-acetylglucosamine-dolichyl-phosphate N-acetylglucosaminephosphotransferase activity"/>
    <property type="evidence" value="ECO:0007669"/>
    <property type="project" value="UniProtKB-EC"/>
</dbReference>
<evidence type="ECO:0000256" key="8">
    <source>
        <dbReference type="ARBA" id="ARBA00022679"/>
    </source>
</evidence>
<accession>A0A4S2LZV4</accession>
<dbReference type="Pfam" id="PF00953">
    <property type="entry name" value="Glycos_transf_4"/>
    <property type="match status" value="1"/>
</dbReference>
<evidence type="ECO:0000256" key="5">
    <source>
        <dbReference type="ARBA" id="ARBA00013225"/>
    </source>
</evidence>
<evidence type="ECO:0000256" key="16">
    <source>
        <dbReference type="ARBA" id="ARBA00033238"/>
    </source>
</evidence>
<sequence length="478" mass="53598">MESSLNHADGFIGSYRHVGELLVLAVLSFVGYSLLKKMFAAYKPEFLRAGFSGVDLNKPSKPTLPEAQGVLAGAIFIVIMFVFIPIPFWRYLFGKDYVLPLWDVGISPATDEQRALLFKSQFIHYLAGLLCICCMIFLGFADDALDLPWRHKCIMPSIASLPLLTVYLANEGTTKIVVPIILRGIVGTTVDIGVLYYVYMGLLTVFCTNTINIYAGINGLEVGQSLVIAASVAVFNIIELRGYLWRVHLFSLYFLIPFMAVCWALYKVNRYPASVFVGDTFCYFAGMTLAVVGILGHFSKTLMLFFLPQIVNSLYSMPQLFGLIPCPRHRLPWYNPEDKLLHPSKVRFHPKSLSTVGQFVLNTCARFGIVDCHIVGSPCTAENDTNELDVDRDISTGKELTEEIVEVNNFTLINLWLRFRGPMSEAETTRSLLRLQFRHIPPWKSTVFVSGRSPSSYGTVVVSKEFLSANSTKQSYNY</sequence>
<dbReference type="STRING" id="147828.A0A4S2LZV4"/>
<dbReference type="AlphaFoldDB" id="A0A4S2LZV4"/>
<evidence type="ECO:0000256" key="9">
    <source>
        <dbReference type="ARBA" id="ARBA00022692"/>
    </source>
</evidence>
<keyword evidence="7" id="KW-0328">Glycosyltransferase</keyword>